<dbReference type="AlphaFoldDB" id="A0A200QHZ9"/>
<dbReference type="EMBL" id="MVGT01002040">
    <property type="protein sequence ID" value="OVA10062.1"/>
    <property type="molecule type" value="Genomic_DNA"/>
</dbReference>
<evidence type="ECO:0000259" key="2">
    <source>
        <dbReference type="PROSITE" id="PS50008"/>
    </source>
</evidence>
<dbReference type="InParanoid" id="A0A200QHZ9"/>
<evidence type="ECO:0000313" key="4">
    <source>
        <dbReference type="Proteomes" id="UP000195402"/>
    </source>
</evidence>
<feature type="region of interest" description="Disordered" evidence="1">
    <location>
        <begin position="133"/>
        <end position="156"/>
    </location>
</feature>
<feature type="domain" description="PI-PLC Y-box" evidence="2">
    <location>
        <begin position="95"/>
        <end position="114"/>
    </location>
</feature>
<dbReference type="Proteomes" id="UP000195402">
    <property type="component" value="Unassembled WGS sequence"/>
</dbReference>
<name>A0A200QHZ9_MACCD</name>
<evidence type="ECO:0000256" key="1">
    <source>
        <dbReference type="SAM" id="MobiDB-lite"/>
    </source>
</evidence>
<protein>
    <submittedName>
        <fullName evidence="3">Phospholipase C</fullName>
    </submittedName>
</protein>
<dbReference type="OrthoDB" id="1671024at2759"/>
<organism evidence="3 4">
    <name type="scientific">Macleaya cordata</name>
    <name type="common">Five-seeded plume-poppy</name>
    <name type="synonym">Bocconia cordata</name>
    <dbReference type="NCBI Taxonomy" id="56857"/>
    <lineage>
        <taxon>Eukaryota</taxon>
        <taxon>Viridiplantae</taxon>
        <taxon>Streptophyta</taxon>
        <taxon>Embryophyta</taxon>
        <taxon>Tracheophyta</taxon>
        <taxon>Spermatophyta</taxon>
        <taxon>Magnoliopsida</taxon>
        <taxon>Ranunculales</taxon>
        <taxon>Papaveraceae</taxon>
        <taxon>Papaveroideae</taxon>
        <taxon>Macleaya</taxon>
    </lineage>
</organism>
<dbReference type="PROSITE" id="PS50008">
    <property type="entry name" value="PIPLC_Y_DOMAIN"/>
    <property type="match status" value="1"/>
</dbReference>
<dbReference type="InterPro" id="IPR001711">
    <property type="entry name" value="PLipase_C_Pinositol-sp_Y"/>
</dbReference>
<comment type="caution">
    <text evidence="3">The sequence shown here is derived from an EMBL/GenBank/DDBJ whole genome shotgun (WGS) entry which is preliminary data.</text>
</comment>
<feature type="compositionally biased region" description="Polar residues" evidence="1">
    <location>
        <begin position="1"/>
        <end position="10"/>
    </location>
</feature>
<dbReference type="GO" id="GO:0004435">
    <property type="term" value="F:phosphatidylinositol-4,5-bisphosphate phospholipase C activity"/>
    <property type="evidence" value="ECO:0007669"/>
    <property type="project" value="InterPro"/>
</dbReference>
<accession>A0A200QHZ9</accession>
<proteinExistence type="predicted"/>
<dbReference type="OMA" id="NHANGPR"/>
<gene>
    <name evidence="3" type="ORF">BVC80_1755g10</name>
</gene>
<evidence type="ECO:0000313" key="3">
    <source>
        <dbReference type="EMBL" id="OVA10062.1"/>
    </source>
</evidence>
<dbReference type="GO" id="GO:0035556">
    <property type="term" value="P:intracellular signal transduction"/>
    <property type="evidence" value="ECO:0007669"/>
    <property type="project" value="InterPro"/>
</dbReference>
<keyword evidence="4" id="KW-1185">Reference proteome</keyword>
<feature type="compositionally biased region" description="Low complexity" evidence="1">
    <location>
        <begin position="137"/>
        <end position="148"/>
    </location>
</feature>
<feature type="region of interest" description="Disordered" evidence="1">
    <location>
        <begin position="1"/>
        <end position="33"/>
    </location>
</feature>
<reference evidence="3 4" key="1">
    <citation type="journal article" date="2017" name="Mol. Plant">
        <title>The Genome of Medicinal Plant Macleaya cordata Provides New Insights into Benzylisoquinoline Alkaloids Metabolism.</title>
        <authorList>
            <person name="Liu X."/>
            <person name="Liu Y."/>
            <person name="Huang P."/>
            <person name="Ma Y."/>
            <person name="Qing Z."/>
            <person name="Tang Q."/>
            <person name="Cao H."/>
            <person name="Cheng P."/>
            <person name="Zheng Y."/>
            <person name="Yuan Z."/>
            <person name="Zhou Y."/>
            <person name="Liu J."/>
            <person name="Tang Z."/>
            <person name="Zhuo Y."/>
            <person name="Zhang Y."/>
            <person name="Yu L."/>
            <person name="Huang J."/>
            <person name="Yang P."/>
            <person name="Peng Q."/>
            <person name="Zhang J."/>
            <person name="Jiang W."/>
            <person name="Zhang Z."/>
            <person name="Lin K."/>
            <person name="Ro D.K."/>
            <person name="Chen X."/>
            <person name="Xiong X."/>
            <person name="Shang Y."/>
            <person name="Huang S."/>
            <person name="Zeng J."/>
        </authorList>
    </citation>
    <scope>NUCLEOTIDE SEQUENCE [LARGE SCALE GENOMIC DNA]</scope>
    <source>
        <strain evidence="4">cv. BLH2017</strain>
        <tissue evidence="3">Root</tissue>
    </source>
</reference>
<dbReference type="GO" id="GO:0006629">
    <property type="term" value="P:lipid metabolic process"/>
    <property type="evidence" value="ECO:0007669"/>
    <property type="project" value="InterPro"/>
</dbReference>
<sequence>MGSNLCSLRSSPEPFLELDESVEPEPPKDPKTSILELIKPGCLKTDEMKNKRQFQFHPQEKKISKVRKLTLEECLLASPGFNQEFINGGELHMFRQSSRVYPSTSRFHTTHYSPKPREIFSVVGLVKVDDNDDKRNSVSSSLCSSPRRSQSEKVKKNVSFKLPEEADIIIFYSPKQEFYSPKEEMVE</sequence>